<name>A0A969PQ99_9BACI</name>
<accession>A0A969PQ99</accession>
<protein>
    <recommendedName>
        <fullName evidence="4">YtpI-like protein</fullName>
    </recommendedName>
</protein>
<keyword evidence="1" id="KW-0812">Transmembrane</keyword>
<evidence type="ECO:0008006" key="4">
    <source>
        <dbReference type="Google" id="ProtNLM"/>
    </source>
</evidence>
<evidence type="ECO:0000313" key="2">
    <source>
        <dbReference type="EMBL" id="NJP37004.1"/>
    </source>
</evidence>
<proteinExistence type="predicted"/>
<evidence type="ECO:0000256" key="1">
    <source>
        <dbReference type="SAM" id="Phobius"/>
    </source>
</evidence>
<dbReference type="Pfam" id="PF14007">
    <property type="entry name" value="YtpI"/>
    <property type="match status" value="1"/>
</dbReference>
<feature type="transmembrane region" description="Helical" evidence="1">
    <location>
        <begin position="61"/>
        <end position="79"/>
    </location>
</feature>
<keyword evidence="3" id="KW-1185">Reference proteome</keyword>
<gene>
    <name evidence="2" type="ORF">HCN83_05315</name>
</gene>
<dbReference type="RefSeq" id="WP_168005294.1">
    <property type="nucleotide sequence ID" value="NZ_JAATHJ010000005.1"/>
</dbReference>
<sequence length="99" mass="10974">MIIFPMVIVFSLIAFVYFKVFQSRGYGPAQRQLYGAKASISLGIFVLSFGVNAYINYQTTTAAVIGLIFTALGAANIYFGSRQHRHFSPLAKEEKQQTA</sequence>
<feature type="transmembrane region" description="Helical" evidence="1">
    <location>
        <begin position="34"/>
        <end position="55"/>
    </location>
</feature>
<dbReference type="Proteomes" id="UP000752012">
    <property type="component" value="Unassembled WGS sequence"/>
</dbReference>
<dbReference type="AlphaFoldDB" id="A0A969PQ99"/>
<dbReference type="EMBL" id="JAATHJ010000005">
    <property type="protein sequence ID" value="NJP37004.1"/>
    <property type="molecule type" value="Genomic_DNA"/>
</dbReference>
<comment type="caution">
    <text evidence="2">The sequence shown here is derived from an EMBL/GenBank/DDBJ whole genome shotgun (WGS) entry which is preliminary data.</text>
</comment>
<keyword evidence="1" id="KW-0472">Membrane</keyword>
<dbReference type="InterPro" id="IPR025618">
    <property type="entry name" value="YtpI"/>
</dbReference>
<reference evidence="2 3" key="1">
    <citation type="submission" date="2020-03" db="EMBL/GenBank/DDBJ databases">
        <title>Assessment of the enzymatic potential of alkaline-tolerant lipase obtained from Bacillus luteus H11 (technogenic soil) for the bioremediation of saline soils contaminated with petroleum substances.</title>
        <authorList>
            <person name="Kalwasinska A."/>
        </authorList>
    </citation>
    <scope>NUCLEOTIDE SEQUENCE [LARGE SCALE GENOMIC DNA]</scope>
    <source>
        <strain evidence="2 3">H11</strain>
    </source>
</reference>
<keyword evidence="1" id="KW-1133">Transmembrane helix</keyword>
<organism evidence="2 3">
    <name type="scientific">Alkalicoccus luteus</name>
    <dbReference type="NCBI Taxonomy" id="1237094"/>
    <lineage>
        <taxon>Bacteria</taxon>
        <taxon>Bacillati</taxon>
        <taxon>Bacillota</taxon>
        <taxon>Bacilli</taxon>
        <taxon>Bacillales</taxon>
        <taxon>Bacillaceae</taxon>
        <taxon>Alkalicoccus</taxon>
    </lineage>
</organism>
<evidence type="ECO:0000313" key="3">
    <source>
        <dbReference type="Proteomes" id="UP000752012"/>
    </source>
</evidence>
<feature type="transmembrane region" description="Helical" evidence="1">
    <location>
        <begin position="6"/>
        <end position="22"/>
    </location>
</feature>